<dbReference type="InterPro" id="IPR026960">
    <property type="entry name" value="RVT-Znf"/>
</dbReference>
<keyword evidence="3" id="KW-1185">Reference proteome</keyword>
<accession>A0A5J9VBD7</accession>
<comment type="caution">
    <text evidence="2">The sequence shown here is derived from an EMBL/GenBank/DDBJ whole genome shotgun (WGS) entry which is preliminary data.</text>
</comment>
<dbReference type="Proteomes" id="UP000324897">
    <property type="component" value="Chromosome 1"/>
</dbReference>
<feature type="non-terminal residue" evidence="2">
    <location>
        <position position="1"/>
    </location>
</feature>
<protein>
    <recommendedName>
        <fullName evidence="1">Reverse transcriptase zinc-binding domain-containing protein</fullName>
    </recommendedName>
</protein>
<evidence type="ECO:0000313" key="3">
    <source>
        <dbReference type="Proteomes" id="UP000324897"/>
    </source>
</evidence>
<reference evidence="2 3" key="1">
    <citation type="journal article" date="2019" name="Sci. Rep.">
        <title>A high-quality genome of Eragrostis curvula grass provides insights into Poaceae evolution and supports new strategies to enhance forage quality.</title>
        <authorList>
            <person name="Carballo J."/>
            <person name="Santos B.A.C.M."/>
            <person name="Zappacosta D."/>
            <person name="Garbus I."/>
            <person name="Selva J.P."/>
            <person name="Gallo C.A."/>
            <person name="Diaz A."/>
            <person name="Albertini E."/>
            <person name="Caccamo M."/>
            <person name="Echenique V."/>
        </authorList>
    </citation>
    <scope>NUCLEOTIDE SEQUENCE [LARGE SCALE GENOMIC DNA]</scope>
    <source>
        <strain evidence="3">cv. Victoria</strain>
        <tissue evidence="2">Leaf</tissue>
    </source>
</reference>
<dbReference type="OrthoDB" id="685750at2759"/>
<name>A0A5J9VBD7_9POAL</name>
<dbReference type="Gramene" id="TVU33383">
    <property type="protein sequence ID" value="TVU33383"/>
    <property type="gene ID" value="EJB05_25197"/>
</dbReference>
<feature type="domain" description="Reverse transcriptase zinc-binding" evidence="1">
    <location>
        <begin position="66"/>
        <end position="150"/>
    </location>
</feature>
<proteinExistence type="predicted"/>
<dbReference type="PANTHER" id="PTHR33116:SF78">
    <property type="entry name" value="OS12G0587133 PROTEIN"/>
    <property type="match status" value="1"/>
</dbReference>
<sequence length="243" mass="28162">MLRAALLRKKMDTMKENIRADGGHAGREKRQVFVEYVHLRALLLDRTVQPGTPDSYVWRWTSNGIYSSKSAYAMLNQGSEQFQGASRIWNTWAPLKVKIFFWLASRRRIWTSDRRRRHGLAAAPRCALCDQESETCDHLLVTCPFAREVWWQALSWAKCSCQFGNASTLQDWWEQSEGHQPETRRKGFNTLFMLTAWSIWKERNARVFEGKISTSSQVVQRIKGDAELWAQGGAKKLGCLCWE</sequence>
<dbReference type="PANTHER" id="PTHR33116">
    <property type="entry name" value="REVERSE TRANSCRIPTASE ZINC-BINDING DOMAIN-CONTAINING PROTEIN-RELATED-RELATED"/>
    <property type="match status" value="1"/>
</dbReference>
<organism evidence="2 3">
    <name type="scientific">Eragrostis curvula</name>
    <name type="common">weeping love grass</name>
    <dbReference type="NCBI Taxonomy" id="38414"/>
    <lineage>
        <taxon>Eukaryota</taxon>
        <taxon>Viridiplantae</taxon>
        <taxon>Streptophyta</taxon>
        <taxon>Embryophyta</taxon>
        <taxon>Tracheophyta</taxon>
        <taxon>Spermatophyta</taxon>
        <taxon>Magnoliopsida</taxon>
        <taxon>Liliopsida</taxon>
        <taxon>Poales</taxon>
        <taxon>Poaceae</taxon>
        <taxon>PACMAD clade</taxon>
        <taxon>Chloridoideae</taxon>
        <taxon>Eragrostideae</taxon>
        <taxon>Eragrostidinae</taxon>
        <taxon>Eragrostis</taxon>
    </lineage>
</organism>
<gene>
    <name evidence="2" type="ORF">EJB05_25197</name>
</gene>
<dbReference type="AlphaFoldDB" id="A0A5J9VBD7"/>
<dbReference type="EMBL" id="RWGY01000011">
    <property type="protein sequence ID" value="TVU33383.1"/>
    <property type="molecule type" value="Genomic_DNA"/>
</dbReference>
<evidence type="ECO:0000259" key="1">
    <source>
        <dbReference type="Pfam" id="PF13966"/>
    </source>
</evidence>
<dbReference type="Pfam" id="PF13966">
    <property type="entry name" value="zf-RVT"/>
    <property type="match status" value="1"/>
</dbReference>
<evidence type="ECO:0000313" key="2">
    <source>
        <dbReference type="EMBL" id="TVU33383.1"/>
    </source>
</evidence>